<dbReference type="AlphaFoldDB" id="A0A5S5AZ10"/>
<dbReference type="Proteomes" id="UP000322294">
    <property type="component" value="Unassembled WGS sequence"/>
</dbReference>
<keyword evidence="5 8" id="KW-0274">FAD</keyword>
<keyword evidence="11" id="KW-1185">Reference proteome</keyword>
<evidence type="ECO:0000313" key="11">
    <source>
        <dbReference type="Proteomes" id="UP000322294"/>
    </source>
</evidence>
<keyword evidence="4 8" id="KW-0285">Flavoprotein</keyword>
<dbReference type="SUPFAM" id="SSF51730">
    <property type="entry name" value="FAD-linked oxidoreductase"/>
    <property type="match status" value="1"/>
</dbReference>
<dbReference type="EMBL" id="VNHO01000001">
    <property type="protein sequence ID" value="TYP59947.1"/>
    <property type="molecule type" value="Genomic_DNA"/>
</dbReference>
<dbReference type="RefSeq" id="WP_148865611.1">
    <property type="nucleotide sequence ID" value="NZ_VNHO01000001.1"/>
</dbReference>
<evidence type="ECO:0000256" key="7">
    <source>
        <dbReference type="ARBA" id="ARBA00048628"/>
    </source>
</evidence>
<name>A0A5S5AZ10_9FIRM</name>
<organism evidence="10 11">
    <name type="scientific">Thermosediminibacter litoriperuensis</name>
    <dbReference type="NCBI Taxonomy" id="291989"/>
    <lineage>
        <taxon>Bacteria</taxon>
        <taxon>Bacillati</taxon>
        <taxon>Bacillota</taxon>
        <taxon>Clostridia</taxon>
        <taxon>Thermosediminibacterales</taxon>
        <taxon>Thermosediminibacteraceae</taxon>
        <taxon>Thermosediminibacter</taxon>
    </lineage>
</organism>
<dbReference type="GO" id="GO:0035999">
    <property type="term" value="P:tetrahydrofolate interconversion"/>
    <property type="evidence" value="ECO:0007669"/>
    <property type="project" value="UniProtKB-UniPathway"/>
</dbReference>
<dbReference type="Pfam" id="PF12225">
    <property type="entry name" value="DUF5981"/>
    <property type="match status" value="1"/>
</dbReference>
<dbReference type="GO" id="GO:0009086">
    <property type="term" value="P:methionine biosynthetic process"/>
    <property type="evidence" value="ECO:0007669"/>
    <property type="project" value="TreeGrafter"/>
</dbReference>
<dbReference type="Pfam" id="PF02219">
    <property type="entry name" value="MTHFR"/>
    <property type="match status" value="1"/>
</dbReference>
<dbReference type="InterPro" id="IPR003171">
    <property type="entry name" value="Mehydrof_redctse-like"/>
</dbReference>
<proteinExistence type="inferred from homology"/>
<dbReference type="InterPro" id="IPR022026">
    <property type="entry name" value="DUF5981"/>
</dbReference>
<comment type="caution">
    <text evidence="10">The sequence shown here is derived from an EMBL/GenBank/DDBJ whole genome shotgun (WGS) entry which is preliminary data.</text>
</comment>
<dbReference type="GO" id="GO:0106312">
    <property type="term" value="F:methylenetetrahydrofolate reductase (NADH) activity"/>
    <property type="evidence" value="ECO:0007669"/>
    <property type="project" value="UniProtKB-EC"/>
</dbReference>
<evidence type="ECO:0000313" key="10">
    <source>
        <dbReference type="EMBL" id="TYP59947.1"/>
    </source>
</evidence>
<dbReference type="UniPathway" id="UPA00193"/>
<keyword evidence="6 8" id="KW-0560">Oxidoreductase</keyword>
<comment type="similarity">
    <text evidence="3 8">Belongs to the methylenetetrahydrofolate reductase family.</text>
</comment>
<feature type="domain" description="Methylene-tetrahydrofolate reductase C-terminal-like" evidence="9">
    <location>
        <begin position="395"/>
        <end position="488"/>
    </location>
</feature>
<dbReference type="Gene3D" id="3.20.20.220">
    <property type="match status" value="1"/>
</dbReference>
<dbReference type="PANTHER" id="PTHR45754">
    <property type="entry name" value="METHYLENETETRAHYDROFOLATE REDUCTASE"/>
    <property type="match status" value="1"/>
</dbReference>
<dbReference type="GO" id="GO:0071949">
    <property type="term" value="F:FAD binding"/>
    <property type="evidence" value="ECO:0007669"/>
    <property type="project" value="TreeGrafter"/>
</dbReference>
<dbReference type="InterPro" id="IPR029041">
    <property type="entry name" value="FAD-linked_oxidoreductase-like"/>
</dbReference>
<evidence type="ECO:0000256" key="4">
    <source>
        <dbReference type="ARBA" id="ARBA00022630"/>
    </source>
</evidence>
<gene>
    <name evidence="10" type="ORF">LZ11_00109</name>
</gene>
<evidence type="ECO:0000256" key="8">
    <source>
        <dbReference type="RuleBase" id="RU003862"/>
    </source>
</evidence>
<dbReference type="CDD" id="cd00537">
    <property type="entry name" value="MTHFR"/>
    <property type="match status" value="1"/>
</dbReference>
<evidence type="ECO:0000259" key="9">
    <source>
        <dbReference type="Pfam" id="PF12225"/>
    </source>
</evidence>
<comment type="catalytic activity">
    <reaction evidence="7">
        <text>(6S)-5-methyl-5,6,7,8-tetrahydrofolate + NAD(+) = (6R)-5,10-methylene-5,6,7,8-tetrahydrofolate + NADH + H(+)</text>
        <dbReference type="Rhea" id="RHEA:19821"/>
        <dbReference type="ChEBI" id="CHEBI:15378"/>
        <dbReference type="ChEBI" id="CHEBI:15636"/>
        <dbReference type="ChEBI" id="CHEBI:18608"/>
        <dbReference type="ChEBI" id="CHEBI:57540"/>
        <dbReference type="ChEBI" id="CHEBI:57945"/>
        <dbReference type="EC" id="1.5.1.54"/>
    </reaction>
    <physiologicalReaction direction="right-to-left" evidence="7">
        <dbReference type="Rhea" id="RHEA:19823"/>
    </physiologicalReaction>
</comment>
<reference evidence="10 11" key="1">
    <citation type="submission" date="2019-07" db="EMBL/GenBank/DDBJ databases">
        <title>Genomic Encyclopedia of Type Strains, Phase I: the one thousand microbial genomes (KMG-I) project.</title>
        <authorList>
            <person name="Kyrpides N."/>
        </authorList>
    </citation>
    <scope>NUCLEOTIDE SEQUENCE [LARGE SCALE GENOMIC DNA]</scope>
    <source>
        <strain evidence="10 11">DSM 16647</strain>
    </source>
</reference>
<evidence type="ECO:0000256" key="3">
    <source>
        <dbReference type="ARBA" id="ARBA00006743"/>
    </source>
</evidence>
<evidence type="ECO:0000256" key="1">
    <source>
        <dbReference type="ARBA" id="ARBA00001974"/>
    </source>
</evidence>
<protein>
    <recommendedName>
        <fullName evidence="8">Methylenetetrahydrofolate reductase</fullName>
    </recommendedName>
</protein>
<evidence type="ECO:0000256" key="2">
    <source>
        <dbReference type="ARBA" id="ARBA00004777"/>
    </source>
</evidence>
<comment type="pathway">
    <text evidence="2 8">One-carbon metabolism; tetrahydrofolate interconversion.</text>
</comment>
<dbReference type="GO" id="GO:0005829">
    <property type="term" value="C:cytosol"/>
    <property type="evidence" value="ECO:0007669"/>
    <property type="project" value="TreeGrafter"/>
</dbReference>
<evidence type="ECO:0000256" key="6">
    <source>
        <dbReference type="ARBA" id="ARBA00023002"/>
    </source>
</evidence>
<sequence>MQNRFKESLLDKNVFSVTWELVPGRGAREKTQEEAIMAAEQAARGGKIHALTLTDNPGGNPAILADYIATEVIKKGIEPLVHFTCKDRNRNQIESQLYALDRAGVRNLLVMTGDYTVSGYAGRPMPVFDVDPIHVLDLISKMNRGLEYQGIKGTIKHQPSDLFAGAVVSPFKATEAEQMVQYFKLKKKIKAGAQFIVTQLGYDARKFHEVIQFIRQQGWNIPVVGNIYILPLGTARAMNKNKIPGCVVTDKLVAELEKEAQAPDKGRQARLDRAAKMYAFMKGMGYDGVHIGGHNVKYEDVEYVIEKGEELSKNWLDFIHEFDFPIPGGFYYYEKDPKTSLNTPNPVDRKNRPLDAPVEFIYRLSTFTHRLMLEPGTPLWKPMQAIARIVDGTSLERPYHAFEHLMKVCLYDCQNCGDCALMDVGYVCPMSQCPKNQRNGACGGSYMGWCEVYPNKKKCAYVRAYARLKRFGKEHELDGDIIPPPDWNLHQTSSWLNYFLGRDHSAERMGIERYEKKKKDKK</sequence>
<evidence type="ECO:0000256" key="5">
    <source>
        <dbReference type="ARBA" id="ARBA00022827"/>
    </source>
</evidence>
<accession>A0A5S5AZ10</accession>
<dbReference type="PANTHER" id="PTHR45754:SF3">
    <property type="entry name" value="METHYLENETETRAHYDROFOLATE REDUCTASE (NADPH)"/>
    <property type="match status" value="1"/>
</dbReference>
<dbReference type="OrthoDB" id="9803687at2"/>
<comment type="cofactor">
    <cofactor evidence="1 8">
        <name>FAD</name>
        <dbReference type="ChEBI" id="CHEBI:57692"/>
    </cofactor>
</comment>